<dbReference type="Proteomes" id="UP000297872">
    <property type="component" value="Unassembled WGS sequence"/>
</dbReference>
<dbReference type="GO" id="GO:0016020">
    <property type="term" value="C:membrane"/>
    <property type="evidence" value="ECO:0007669"/>
    <property type="project" value="UniProtKB-SubCell"/>
</dbReference>
<accession>A0A4Y8VR33</accession>
<evidence type="ECO:0000256" key="3">
    <source>
        <dbReference type="ARBA" id="ARBA00022989"/>
    </source>
</evidence>
<keyword evidence="4 5" id="KW-0472">Membrane</keyword>
<keyword evidence="7" id="KW-1185">Reference proteome</keyword>
<dbReference type="OrthoDB" id="1148930at2"/>
<feature type="transmembrane region" description="Helical" evidence="5">
    <location>
        <begin position="90"/>
        <end position="109"/>
    </location>
</feature>
<comment type="subcellular location">
    <subcellularLocation>
        <location evidence="1">Membrane</location>
        <topology evidence="1">Multi-pass membrane protein</topology>
    </subcellularLocation>
</comment>
<dbReference type="InterPro" id="IPR006480">
    <property type="entry name" value="Phage_holin_4_1"/>
</dbReference>
<protein>
    <recommendedName>
        <fullName evidence="8">Holin</fullName>
    </recommendedName>
</protein>
<evidence type="ECO:0000313" key="6">
    <source>
        <dbReference type="EMBL" id="TFH82808.1"/>
    </source>
</evidence>
<sequence>MYSLLIGVRMELIIIVIACFIVLLAMAIDLASGLAKAKVRGEIRSSWGLKRSLIKFITYEGGMLIAAGIDLLIYLCKVMALVHLEILEGIPIVTCMVGIFLLVVEWLSVREKADEKTKTEFSRVEKLAKTMVSRQELVDALTDALSQASKNRSKD</sequence>
<dbReference type="GeneID" id="302994768"/>
<proteinExistence type="predicted"/>
<comment type="caution">
    <text evidence="6">The sequence shown here is derived from an EMBL/GenBank/DDBJ whole genome shotgun (WGS) entry which is preliminary data.</text>
</comment>
<evidence type="ECO:0008006" key="8">
    <source>
        <dbReference type="Google" id="ProtNLM"/>
    </source>
</evidence>
<evidence type="ECO:0000256" key="1">
    <source>
        <dbReference type="ARBA" id="ARBA00004141"/>
    </source>
</evidence>
<organism evidence="6 7">
    <name type="scientific">Segatella hominis</name>
    <dbReference type="NCBI Taxonomy" id="2518605"/>
    <lineage>
        <taxon>Bacteria</taxon>
        <taxon>Pseudomonadati</taxon>
        <taxon>Bacteroidota</taxon>
        <taxon>Bacteroidia</taxon>
        <taxon>Bacteroidales</taxon>
        <taxon>Prevotellaceae</taxon>
        <taxon>Segatella</taxon>
    </lineage>
</organism>
<dbReference type="EMBL" id="SGVY01000010">
    <property type="protein sequence ID" value="TFH82808.1"/>
    <property type="molecule type" value="Genomic_DNA"/>
</dbReference>
<evidence type="ECO:0000256" key="2">
    <source>
        <dbReference type="ARBA" id="ARBA00022692"/>
    </source>
</evidence>
<name>A0A4Y8VR33_9BACT</name>
<dbReference type="RefSeq" id="WP_134843089.1">
    <property type="nucleotide sequence ID" value="NZ_SGVY01000010.1"/>
</dbReference>
<evidence type="ECO:0000313" key="7">
    <source>
        <dbReference type="Proteomes" id="UP000297872"/>
    </source>
</evidence>
<reference evidence="6 7" key="1">
    <citation type="submission" date="2019-02" db="EMBL/GenBank/DDBJ databases">
        <title>Draft Genome Sequence of the Prevotella sp. BCRC 81118, Isolated from Human Feces.</title>
        <authorList>
            <person name="Huang C.-H."/>
        </authorList>
    </citation>
    <scope>NUCLEOTIDE SEQUENCE [LARGE SCALE GENOMIC DNA]</scope>
    <source>
        <strain evidence="6 7">BCRC 81118</strain>
    </source>
</reference>
<dbReference type="Pfam" id="PF05105">
    <property type="entry name" value="Phage_holin_4_1"/>
    <property type="match status" value="1"/>
</dbReference>
<dbReference type="AlphaFoldDB" id="A0A4Y8VR33"/>
<gene>
    <name evidence="6" type="ORF">EXN75_05595</name>
</gene>
<feature type="transmembrane region" description="Helical" evidence="5">
    <location>
        <begin position="12"/>
        <end position="35"/>
    </location>
</feature>
<feature type="transmembrane region" description="Helical" evidence="5">
    <location>
        <begin position="56"/>
        <end position="84"/>
    </location>
</feature>
<evidence type="ECO:0000256" key="5">
    <source>
        <dbReference type="SAM" id="Phobius"/>
    </source>
</evidence>
<keyword evidence="2 5" id="KW-0812">Transmembrane</keyword>
<evidence type="ECO:0000256" key="4">
    <source>
        <dbReference type="ARBA" id="ARBA00023136"/>
    </source>
</evidence>
<keyword evidence="3 5" id="KW-1133">Transmembrane helix</keyword>